<protein>
    <submittedName>
        <fullName evidence="2">Uncharacterized protein</fullName>
    </submittedName>
</protein>
<reference evidence="2 3" key="1">
    <citation type="submission" date="2013-11" db="EMBL/GenBank/DDBJ databases">
        <title>Elucidation of the Photorhabdus temperata genome and generation of transposon mutant library to identify motility mutants.</title>
        <authorList>
            <person name="Hurst S.G.IV."/>
            <person name="Micheals B."/>
            <person name="Abebe-Akele F."/>
            <person name="Rowedder H."/>
            <person name="Bullock H."/>
            <person name="Jackobeck R."/>
            <person name="Janicki E."/>
            <person name="Tisa L.S."/>
        </authorList>
    </citation>
    <scope>NUCLEOTIDE SEQUENCE [LARGE SCALE GENOMIC DNA]</scope>
    <source>
        <strain evidence="2 3">NC19</strain>
    </source>
</reference>
<accession>W3VBD8</accession>
<proteinExistence type="predicted"/>
<dbReference type="EMBL" id="AYSJ01000002">
    <property type="protein sequence ID" value="ETS33241.1"/>
    <property type="molecule type" value="Genomic_DNA"/>
</dbReference>
<dbReference type="AlphaFoldDB" id="W3VBD8"/>
<comment type="caution">
    <text evidence="2">The sequence shown here is derived from an EMBL/GenBank/DDBJ whole genome shotgun (WGS) entry which is preliminary data.</text>
</comment>
<evidence type="ECO:0000313" key="3">
    <source>
        <dbReference type="Proteomes" id="UP000018957"/>
    </source>
</evidence>
<feature type="transmembrane region" description="Helical" evidence="1">
    <location>
        <begin position="20"/>
        <end position="44"/>
    </location>
</feature>
<sequence length="59" mass="6791">MQVRFHLIGATSVHAKLGIIMIMIYINQMILVSLVNNIFIFLLFTNNNNELSYSCYPVN</sequence>
<keyword evidence="1" id="KW-1133">Transmembrane helix</keyword>
<evidence type="ECO:0000256" key="1">
    <source>
        <dbReference type="SAM" id="Phobius"/>
    </source>
</evidence>
<name>W3VBD8_9GAMM</name>
<dbReference type="Proteomes" id="UP000018957">
    <property type="component" value="Unassembled WGS sequence"/>
</dbReference>
<keyword evidence="1" id="KW-0472">Membrane</keyword>
<gene>
    <name evidence="2" type="ORF">PTE_00396</name>
</gene>
<organism evidence="2 3">
    <name type="scientific">Photorhabdus khanii NC19</name>
    <dbReference type="NCBI Taxonomy" id="1004151"/>
    <lineage>
        <taxon>Bacteria</taxon>
        <taxon>Pseudomonadati</taxon>
        <taxon>Pseudomonadota</taxon>
        <taxon>Gammaproteobacteria</taxon>
        <taxon>Enterobacterales</taxon>
        <taxon>Morganellaceae</taxon>
        <taxon>Photorhabdus</taxon>
    </lineage>
</organism>
<dbReference type="PATRIC" id="fig|1004151.3.peg.459"/>
<keyword evidence="3" id="KW-1185">Reference proteome</keyword>
<evidence type="ECO:0000313" key="2">
    <source>
        <dbReference type="EMBL" id="ETS33241.1"/>
    </source>
</evidence>
<keyword evidence="1" id="KW-0812">Transmembrane</keyword>